<proteinExistence type="predicted"/>
<name>A0AAN8A1J2_9PEZI</name>
<evidence type="ECO:0000313" key="2">
    <source>
        <dbReference type="Proteomes" id="UP001310594"/>
    </source>
</evidence>
<reference evidence="1" key="1">
    <citation type="submission" date="2023-08" db="EMBL/GenBank/DDBJ databases">
        <title>Black Yeasts Isolated from many extreme environments.</title>
        <authorList>
            <person name="Coleine C."/>
            <person name="Stajich J.E."/>
            <person name="Selbmann L."/>
        </authorList>
    </citation>
    <scope>NUCLEOTIDE SEQUENCE</scope>
    <source>
        <strain evidence="1">CCFEE 5810</strain>
    </source>
</reference>
<dbReference type="AlphaFoldDB" id="A0AAN8A1J2"/>
<evidence type="ECO:0000313" key="1">
    <source>
        <dbReference type="EMBL" id="KAK5698620.1"/>
    </source>
</evidence>
<gene>
    <name evidence="1" type="ORF">LTR97_006266</name>
</gene>
<protein>
    <recommendedName>
        <fullName evidence="3">F-box domain-containing protein</fullName>
    </recommendedName>
</protein>
<comment type="caution">
    <text evidence="1">The sequence shown here is derived from an EMBL/GenBank/DDBJ whole genome shotgun (WGS) entry which is preliminary data.</text>
</comment>
<dbReference type="EMBL" id="JAVRQU010000009">
    <property type="protein sequence ID" value="KAK5698620.1"/>
    <property type="molecule type" value="Genomic_DNA"/>
</dbReference>
<dbReference type="Proteomes" id="UP001310594">
    <property type="component" value="Unassembled WGS sequence"/>
</dbReference>
<evidence type="ECO:0008006" key="3">
    <source>
        <dbReference type="Google" id="ProtNLM"/>
    </source>
</evidence>
<sequence length="333" mass="37251">MSTPSTPHLLGIPRELRNAIYDLTYESATISASHSSVDSIDQSAPGTWMPTLSLSRTPALSITLVCKQIHHEYEERARQDNPKQCDLIVNLRTSNLFRATADLKLKANAPAFRLVTVKRCRVDISIMHLLGDHGTYAHWFIRAKDASPTELEQLQAEPNTPTKGIREAINIVLGGLRCIISPVAEVRIRIHLNGNPKRSDFPQATIPAIPVLRKTTRKRLLEALHMSTLMRMPGHSSTAWPFADKLSIECMYLSPLHLFWQPSRADGTRQIPGMVLGEDGMARKSKESVLWLLTPTSDVNNWDGFMPSVYSCKDASGWWIPSDAMAELETCME</sequence>
<organism evidence="1 2">
    <name type="scientific">Elasticomyces elasticus</name>
    <dbReference type="NCBI Taxonomy" id="574655"/>
    <lineage>
        <taxon>Eukaryota</taxon>
        <taxon>Fungi</taxon>
        <taxon>Dikarya</taxon>
        <taxon>Ascomycota</taxon>
        <taxon>Pezizomycotina</taxon>
        <taxon>Dothideomycetes</taxon>
        <taxon>Dothideomycetidae</taxon>
        <taxon>Mycosphaerellales</taxon>
        <taxon>Teratosphaeriaceae</taxon>
        <taxon>Elasticomyces</taxon>
    </lineage>
</organism>
<accession>A0AAN8A1J2</accession>